<gene>
    <name evidence="2" type="ORF">BEN47_17490</name>
</gene>
<accession>A0A1G1SY31</accession>
<feature type="transmembrane region" description="Helical" evidence="1">
    <location>
        <begin position="69"/>
        <end position="88"/>
    </location>
</feature>
<feature type="transmembrane region" description="Helical" evidence="1">
    <location>
        <begin position="36"/>
        <end position="57"/>
    </location>
</feature>
<comment type="caution">
    <text evidence="2">The sequence shown here is derived from an EMBL/GenBank/DDBJ whole genome shotgun (WGS) entry which is preliminary data.</text>
</comment>
<keyword evidence="1" id="KW-0812">Transmembrane</keyword>
<evidence type="ECO:0000313" key="3">
    <source>
        <dbReference type="Proteomes" id="UP000176294"/>
    </source>
</evidence>
<organism evidence="2 3">
    <name type="scientific">Hymenobacter lapidarius</name>
    <dbReference type="NCBI Taxonomy" id="1908237"/>
    <lineage>
        <taxon>Bacteria</taxon>
        <taxon>Pseudomonadati</taxon>
        <taxon>Bacteroidota</taxon>
        <taxon>Cytophagia</taxon>
        <taxon>Cytophagales</taxon>
        <taxon>Hymenobacteraceae</taxon>
        <taxon>Hymenobacter</taxon>
    </lineage>
</organism>
<evidence type="ECO:0000313" key="2">
    <source>
        <dbReference type="EMBL" id="OGX83528.1"/>
    </source>
</evidence>
<protein>
    <submittedName>
        <fullName evidence="2">Uncharacterized protein</fullName>
    </submittedName>
</protein>
<dbReference type="Proteomes" id="UP000176294">
    <property type="component" value="Unassembled WGS sequence"/>
</dbReference>
<keyword evidence="1" id="KW-0472">Membrane</keyword>
<sequence>MLYLLPWLYYTGLLAVVAALPRITSLRPGALRRACGAGWGLGALLLLADVGELLVFASGAEVPWSYRPYGMVSGAGVGTSLALAGLVLWGARRSTRGRTVAAASGAAVVVVNALHLVVLSQGTVSEHVGVFTLREIAYYKHLATGANPNQLLVVTRQPFAVTVRCGADSMRLPTGVGLFQLRFVEKQRAGL</sequence>
<reference evidence="2 3" key="1">
    <citation type="submission" date="2016-08" db="EMBL/GenBank/DDBJ databases">
        <title>Hymenobacter coccineus sp. nov., Hymenobacter lapidarius sp. nov. and Hymenobacter glacialis sp. nov., isolated from Antarctic soil.</title>
        <authorList>
            <person name="Sedlacek I."/>
            <person name="Kralova S."/>
            <person name="Kyrova K."/>
            <person name="Maslanova I."/>
            <person name="Stankova E."/>
            <person name="Vrbovska V."/>
            <person name="Nemec M."/>
            <person name="Bartak M."/>
            <person name="Svec P."/>
            <person name="Busse H.-J."/>
            <person name="Pantucek R."/>
        </authorList>
    </citation>
    <scope>NUCLEOTIDE SEQUENCE [LARGE SCALE GENOMIC DNA]</scope>
    <source>
        <strain evidence="2 3">CCM 8643</strain>
    </source>
</reference>
<evidence type="ECO:0000256" key="1">
    <source>
        <dbReference type="SAM" id="Phobius"/>
    </source>
</evidence>
<feature type="transmembrane region" description="Helical" evidence="1">
    <location>
        <begin position="6"/>
        <end position="24"/>
    </location>
</feature>
<dbReference type="EMBL" id="MDZB01000130">
    <property type="protein sequence ID" value="OGX83528.1"/>
    <property type="molecule type" value="Genomic_DNA"/>
</dbReference>
<dbReference type="AlphaFoldDB" id="A0A1G1SY31"/>
<keyword evidence="1" id="KW-1133">Transmembrane helix</keyword>
<name>A0A1G1SY31_9BACT</name>
<proteinExistence type="predicted"/>
<feature type="transmembrane region" description="Helical" evidence="1">
    <location>
        <begin position="100"/>
        <end position="119"/>
    </location>
</feature>
<keyword evidence="3" id="KW-1185">Reference proteome</keyword>